<reference evidence="2" key="1">
    <citation type="submission" date="2009-10" db="EMBL/GenBank/DDBJ databases">
        <authorList>
            <person name="Weinstock G."/>
            <person name="Sodergren E."/>
            <person name="Clifton S."/>
            <person name="Fulton L."/>
            <person name="Fulton B."/>
            <person name="Courtney L."/>
            <person name="Fronick C."/>
            <person name="Harrison M."/>
            <person name="Strong C."/>
            <person name="Farmer C."/>
            <person name="Delahaunty K."/>
            <person name="Markovic C."/>
            <person name="Hall O."/>
            <person name="Minx P."/>
            <person name="Tomlinson C."/>
            <person name="Mitreva M."/>
            <person name="Nelson J."/>
            <person name="Hou S."/>
            <person name="Wollam A."/>
            <person name="Pepin K.H."/>
            <person name="Johnson M."/>
            <person name="Bhonagiri V."/>
            <person name="Nash W.E."/>
            <person name="Warren W."/>
            <person name="Chinwalla A."/>
            <person name="Mardis E.R."/>
            <person name="Wilson R.K."/>
        </authorList>
    </citation>
    <scope>NUCLEOTIDE SEQUENCE [LARGE SCALE GENOMIC DNA]</scope>
    <source>
        <strain evidence="2">ATCC 700122</strain>
    </source>
</reference>
<dbReference type="NCBIfam" id="NF004760">
    <property type="entry name" value="PRK06091.1"/>
    <property type="match status" value="1"/>
</dbReference>
<keyword evidence="3" id="KW-1185">Reference proteome</keyword>
<dbReference type="AlphaFoldDB" id="D0WIW7"/>
<dbReference type="Gene3D" id="3.40.50.261">
    <property type="entry name" value="Succinyl-CoA synthetase domains"/>
    <property type="match status" value="2"/>
</dbReference>
<dbReference type="SUPFAM" id="SSF51735">
    <property type="entry name" value="NAD(P)-binding Rossmann-fold domains"/>
    <property type="match status" value="1"/>
</dbReference>
<gene>
    <name evidence="2" type="ORF">HMPREF0762_01792</name>
</gene>
<name>D0WIW7_SLAES</name>
<dbReference type="HOGENOM" id="CLU_026233_1_0_11"/>
<accession>D0WIW7</accession>
<dbReference type="InterPro" id="IPR005811">
    <property type="entry name" value="SUCC_ACL_C"/>
</dbReference>
<dbReference type="GO" id="GO:0009361">
    <property type="term" value="C:succinate-CoA ligase complex (ADP-forming)"/>
    <property type="evidence" value="ECO:0007669"/>
    <property type="project" value="TreeGrafter"/>
</dbReference>
<sequence length="488" mass="51503">MGISKKLNDLPDILSVSVSMGTDMNKQILIDGGFDASSIGDAGPNDLMIACSFEDSVREEDVLADLEAALKKQVTQKDRDSERPRTLTRAAEDVDANIAVISVPGIYAAAEARKALEKGLHVLMFSDNVSLDDEIALKDLAHGKGLLMMGPDCGTCAFQGVAFCFANAVQRGSIGIVSASGTGAQEAAVLLDSWGMGVSQIIGTGGRDLSIEVGGRMFLDAFDALEADEGTSHILLISKPPHETVARKVRDRAARSTKPVVACFLGDVAEDLSETVLFKSDIVSAVDALALLVDSSFSAPEESAIEIDCMPDGSYVRGLFCGGTLMEEAKMTFMSSLPDVDVYANSAKGGSISLDDSSESRGHAFLDLGDDAFTQGKPHPMIDPQTRNARIAQEAADTETAVILLDFVLGYGAHEDPVGAALPAIHKANVSCLESGRTMVFIAYVLGTDADPQDKQHQEEMLAQEGVLVCQTNVQAANLAASIVKGLR</sequence>
<dbReference type="GO" id="GO:0004776">
    <property type="term" value="F:succinate-CoA ligase (GDP-forming) activity"/>
    <property type="evidence" value="ECO:0007669"/>
    <property type="project" value="TreeGrafter"/>
</dbReference>
<dbReference type="GO" id="GO:0006099">
    <property type="term" value="P:tricarboxylic acid cycle"/>
    <property type="evidence" value="ECO:0007669"/>
    <property type="project" value="TreeGrafter"/>
</dbReference>
<dbReference type="PANTHER" id="PTHR11117">
    <property type="entry name" value="SUCCINYL-COA LIGASE SUBUNIT ALPHA"/>
    <property type="match status" value="1"/>
</dbReference>
<protein>
    <submittedName>
        <fullName evidence="2">Bacterial FdrA protein</fullName>
    </submittedName>
</protein>
<dbReference type="GO" id="GO:0005829">
    <property type="term" value="C:cytosol"/>
    <property type="evidence" value="ECO:0007669"/>
    <property type="project" value="TreeGrafter"/>
</dbReference>
<evidence type="ECO:0000313" key="2">
    <source>
        <dbReference type="EMBL" id="EEZ60315.1"/>
    </source>
</evidence>
<dbReference type="InterPro" id="IPR036291">
    <property type="entry name" value="NAD(P)-bd_dom_sf"/>
</dbReference>
<dbReference type="SUPFAM" id="SSF52210">
    <property type="entry name" value="Succinyl-CoA synthetase domains"/>
    <property type="match status" value="2"/>
</dbReference>
<dbReference type="STRING" id="649764.HMPREF0762_01792"/>
<dbReference type="PANTHER" id="PTHR11117:SF24">
    <property type="entry name" value="PROTEIN FDRA"/>
    <property type="match status" value="1"/>
</dbReference>
<dbReference type="EMBL" id="ACUX02000019">
    <property type="protein sequence ID" value="EEZ60315.1"/>
    <property type="molecule type" value="Genomic_DNA"/>
</dbReference>
<evidence type="ECO:0000313" key="3">
    <source>
        <dbReference type="Proteomes" id="UP000006001"/>
    </source>
</evidence>
<dbReference type="Pfam" id="PF00549">
    <property type="entry name" value="Ligase_CoA"/>
    <property type="match status" value="1"/>
</dbReference>
<dbReference type="Proteomes" id="UP000006001">
    <property type="component" value="Unassembled WGS sequence"/>
</dbReference>
<dbReference type="Gene3D" id="3.40.50.720">
    <property type="entry name" value="NAD(P)-binding Rossmann-like Domain"/>
    <property type="match status" value="1"/>
</dbReference>
<organism evidence="2 3">
    <name type="scientific">Slackia exigua (strain ATCC 700122 / DSM 15923 / CIP 105133 / JCM 11022 / KCTC 5966 / S-7)</name>
    <dbReference type="NCBI Taxonomy" id="649764"/>
    <lineage>
        <taxon>Bacteria</taxon>
        <taxon>Bacillati</taxon>
        <taxon>Actinomycetota</taxon>
        <taxon>Coriobacteriia</taxon>
        <taxon>Eggerthellales</taxon>
        <taxon>Eggerthellaceae</taxon>
        <taxon>Slackia</taxon>
    </lineage>
</organism>
<dbReference type="eggNOG" id="COG0074">
    <property type="taxonomic scope" value="Bacteria"/>
</dbReference>
<evidence type="ECO:0000259" key="1">
    <source>
        <dbReference type="Pfam" id="PF00549"/>
    </source>
</evidence>
<dbReference type="GO" id="GO:0004775">
    <property type="term" value="F:succinate-CoA ligase (ADP-forming) activity"/>
    <property type="evidence" value="ECO:0007669"/>
    <property type="project" value="TreeGrafter"/>
</dbReference>
<dbReference type="InterPro" id="IPR016102">
    <property type="entry name" value="Succinyl-CoA_synth-like"/>
</dbReference>
<proteinExistence type="predicted"/>
<feature type="domain" description="ATP-citrate synthase/succinyl-CoA ligase C-terminal" evidence="1">
    <location>
        <begin position="319"/>
        <end position="481"/>
    </location>
</feature>
<comment type="caution">
    <text evidence="2">The sequence shown here is derived from an EMBL/GenBank/DDBJ whole genome shotgun (WGS) entry which is preliminary data.</text>
</comment>